<dbReference type="Pfam" id="PF13289">
    <property type="entry name" value="SIR2_2"/>
    <property type="match status" value="1"/>
</dbReference>
<organism evidence="1 2">
    <name type="scientific">Leptospira paudalimensis</name>
    <dbReference type="NCBI Taxonomy" id="2950024"/>
    <lineage>
        <taxon>Bacteria</taxon>
        <taxon>Pseudomonadati</taxon>
        <taxon>Spirochaetota</taxon>
        <taxon>Spirochaetia</taxon>
        <taxon>Leptospirales</taxon>
        <taxon>Leptospiraceae</taxon>
        <taxon>Leptospira</taxon>
    </lineage>
</organism>
<evidence type="ECO:0000313" key="2">
    <source>
        <dbReference type="Proteomes" id="UP001208794"/>
    </source>
</evidence>
<evidence type="ECO:0000313" key="1">
    <source>
        <dbReference type="EMBL" id="MCW7503893.1"/>
    </source>
</evidence>
<reference evidence="1 2" key="1">
    <citation type="submission" date="2022-06" db="EMBL/GenBank/DDBJ databases">
        <title>Leptospira isolates from biofilms formed at urban environments.</title>
        <authorList>
            <person name="Ribeiro P.S."/>
            <person name="Sousa T."/>
            <person name="Carvalho N."/>
            <person name="Aburjaile F."/>
            <person name="Neves F."/>
            <person name="Oliveira D."/>
            <person name="Blanco L."/>
            <person name="Lima J."/>
            <person name="Costa F."/>
            <person name="Brenig B."/>
            <person name="Soares S."/>
            <person name="Ramos R."/>
            <person name="Goes-Neto A."/>
            <person name="Matiuzzi M."/>
            <person name="Azevedo V."/>
            <person name="Ristow P."/>
        </authorList>
    </citation>
    <scope>NUCLEOTIDE SEQUENCE [LARGE SCALE GENOMIC DNA]</scope>
    <source>
        <strain evidence="1 2">VSF14</strain>
    </source>
</reference>
<name>A0ABT3M692_9LEPT</name>
<keyword evidence="2" id="KW-1185">Reference proteome</keyword>
<dbReference type="Proteomes" id="UP001208794">
    <property type="component" value="Unassembled WGS sequence"/>
</dbReference>
<dbReference type="InterPro" id="IPR029035">
    <property type="entry name" value="DHS-like_NAD/FAD-binding_dom"/>
</dbReference>
<accession>A0ABT3M692</accession>
<comment type="caution">
    <text evidence="1">The sequence shown here is derived from an EMBL/GenBank/DDBJ whole genome shotgun (WGS) entry which is preliminary data.</text>
</comment>
<dbReference type="EMBL" id="JAMQPR010000001">
    <property type="protein sequence ID" value="MCW7503893.1"/>
    <property type="molecule type" value="Genomic_DNA"/>
</dbReference>
<dbReference type="RefSeq" id="WP_265357768.1">
    <property type="nucleotide sequence ID" value="NZ_JAMQPR010000001.1"/>
</dbReference>
<dbReference type="SUPFAM" id="SSF52467">
    <property type="entry name" value="DHS-like NAD/FAD-binding domain"/>
    <property type="match status" value="1"/>
</dbReference>
<proteinExistence type="predicted"/>
<protein>
    <submittedName>
        <fullName evidence="1">SIR2 family protein</fullName>
    </submittedName>
</protein>
<sequence>MKTDRKYIETIVSANNDNSLAIFVGSGISKSSESKGIKLPSWADLIEEFKVELEIDNESDFLKIAQLYHLAFGEYTYYQKIKSYFPDHIPPSVIHKLIFDIYPHVIITTNWDNLLEKTIQENTYLYDVISSDNDLVKSSLQNKLIKMHGDFKNHNIVFREDDYINYNRQFPLIENYVKSILSTHTVLFLGYSYNDINLKHIVKWIRNYSTVKPPMYLVTYNRNDNQIKYLENHGITTLILEEIDYNKIPENLASDDYSKKMLTFLSRILTKDEMNVAKNLDEIINYLLEKLNTLNELEGILVEQIQNALTNCGFFIESDSLPILEFYGEPHFDENSKWVREMYAQFIEFLKESLAQKRKIPDKVLQIFEILRKARIKGIMIPQKDSESHEKKYLKFGDFLALEDSNNKNDYLNFDFKTSIANPENLDEMFESAYKLYNLDKVEDSFALIEKVIKICMKQRNYAKLFIAMLNRDILLQNLKFGIYSYDKNEKYKKIEKYNLKELYYNLPKDMKFALEPIYEFVNFSFIYRYAYSISKESKSLDSKQILFDNNIDQMSSKHENLVNFVLMNKIMIENFDEYKSINASFVKIALEKYSKKEIFTLSKTELYTCIKCIEYKELRLLLTDFYKKDSPKIGKLVISEPHKEWLIKTVLENITTHFINSNHGNIFEKYIQNTTFILSLLKNEVEDSKNILTAINKILKEGKNTLIIFESINFYLGIQHNLFNLEIDKEFLISMIETLIEKLVCKNLTGLEHIALTRNELSNLYGYAIMKEVVFENEGLIEKLISEVKTYSTKDKIEITQNFILRIYEISNVAIKEKIKEFALSIDTFEEVEVENRILFENTLVIYNFKSFSAELKKVIEVYLEQYKDGRRFSSLLFSLDSQIDFLISNVKEKGLEDISEILKSAINQYLESKRSLMF</sequence>
<gene>
    <name evidence="1" type="ORF">ND855_07135</name>
</gene>